<dbReference type="InterPro" id="IPR023333">
    <property type="entry name" value="Proteasome_suB-type"/>
</dbReference>
<evidence type="ECO:0000313" key="5">
    <source>
        <dbReference type="Proteomes" id="UP001141327"/>
    </source>
</evidence>
<dbReference type="InterPro" id="IPR016050">
    <property type="entry name" value="Proteasome_bsu_CS"/>
</dbReference>
<evidence type="ECO:0000256" key="2">
    <source>
        <dbReference type="ARBA" id="ARBA00022942"/>
    </source>
</evidence>
<dbReference type="SUPFAM" id="SSF56235">
    <property type="entry name" value="N-terminal nucleophile aminohydrolases (Ntn hydrolases)"/>
    <property type="match status" value="1"/>
</dbReference>
<dbReference type="PANTHER" id="PTHR32194:SF2">
    <property type="entry name" value="PROTEASOME SUBUNIT BETA TYPE-1"/>
    <property type="match status" value="1"/>
</dbReference>
<comment type="subcellular location">
    <subcellularLocation>
        <location evidence="3">Cytoplasm</location>
    </subcellularLocation>
    <subcellularLocation>
        <location evidence="3">Nucleus</location>
    </subcellularLocation>
</comment>
<dbReference type="GO" id="GO:0000502">
    <property type="term" value="C:proteasome complex"/>
    <property type="evidence" value="ECO:0007669"/>
    <property type="project" value="UniProtKB-KW"/>
</dbReference>
<name>A0ABQ8U765_9EUKA</name>
<gene>
    <name evidence="4" type="ORF">PAPYR_9917</name>
</gene>
<organism evidence="4 5">
    <name type="scientific">Paratrimastix pyriformis</name>
    <dbReference type="NCBI Taxonomy" id="342808"/>
    <lineage>
        <taxon>Eukaryota</taxon>
        <taxon>Metamonada</taxon>
        <taxon>Preaxostyla</taxon>
        <taxon>Paratrimastigidae</taxon>
        <taxon>Paratrimastix</taxon>
    </lineage>
</organism>
<evidence type="ECO:0000256" key="1">
    <source>
        <dbReference type="ARBA" id="ARBA00022490"/>
    </source>
</evidence>
<dbReference type="InterPro" id="IPR001353">
    <property type="entry name" value="Proteasome_sua/b"/>
</dbReference>
<evidence type="ECO:0000256" key="3">
    <source>
        <dbReference type="RuleBase" id="RU004203"/>
    </source>
</evidence>
<dbReference type="PANTHER" id="PTHR32194">
    <property type="entry name" value="METALLOPROTEASE TLDD"/>
    <property type="match status" value="1"/>
</dbReference>
<dbReference type="InterPro" id="IPR029055">
    <property type="entry name" value="Ntn_hydrolases_N"/>
</dbReference>
<dbReference type="Gene3D" id="3.60.20.10">
    <property type="entry name" value="Glutamine Phosphoribosylpyrophosphate, subunit 1, domain 1"/>
    <property type="match status" value="1"/>
</dbReference>
<comment type="caution">
    <text evidence="4">The sequence shown here is derived from an EMBL/GenBank/DDBJ whole genome shotgun (WGS) entry which is preliminary data.</text>
</comment>
<proteinExistence type="inferred from homology"/>
<keyword evidence="2 3" id="KW-0647">Proteasome</keyword>
<comment type="function">
    <text evidence="3">Component of the proteasome, a multicatalytic proteinase complex which is characterized by its ability to cleave peptides with Arg, Phe, Tyr, Leu, and Glu adjacent to the leaving group at neutral or slightly basic pH. The proteasome has an ATP-dependent proteolytic activity.</text>
</comment>
<dbReference type="PROSITE" id="PS00854">
    <property type="entry name" value="PROTEASOME_BETA_1"/>
    <property type="match status" value="1"/>
</dbReference>
<reference evidence="4" key="1">
    <citation type="journal article" date="2022" name="bioRxiv">
        <title>Genomics of Preaxostyla Flagellates Illuminates Evolutionary Transitions and the Path Towards Mitochondrial Loss.</title>
        <authorList>
            <person name="Novak L.V.F."/>
            <person name="Treitli S.C."/>
            <person name="Pyrih J."/>
            <person name="Halakuc P."/>
            <person name="Pipaliya S.V."/>
            <person name="Vacek V."/>
            <person name="Brzon O."/>
            <person name="Soukal P."/>
            <person name="Eme L."/>
            <person name="Dacks J.B."/>
            <person name="Karnkowska A."/>
            <person name="Elias M."/>
            <person name="Hampl V."/>
        </authorList>
    </citation>
    <scope>NUCLEOTIDE SEQUENCE</scope>
    <source>
        <strain evidence="4">RCP-MX</strain>
    </source>
</reference>
<comment type="subunit">
    <text evidence="3">Component of the proteasome complex.</text>
</comment>
<keyword evidence="3" id="KW-0539">Nucleus</keyword>
<keyword evidence="5" id="KW-1185">Reference proteome</keyword>
<keyword evidence="1 3" id="KW-0963">Cytoplasm</keyword>
<evidence type="ECO:0000313" key="4">
    <source>
        <dbReference type="EMBL" id="KAJ4455185.1"/>
    </source>
</evidence>
<dbReference type="Pfam" id="PF00227">
    <property type="entry name" value="Proteasome"/>
    <property type="match status" value="1"/>
</dbReference>
<protein>
    <recommendedName>
        <fullName evidence="3">Proteasome subunit beta</fullName>
    </recommendedName>
</protein>
<dbReference type="EMBL" id="JAPMOS010000116">
    <property type="protein sequence ID" value="KAJ4455185.1"/>
    <property type="molecule type" value="Genomic_DNA"/>
</dbReference>
<accession>A0ABQ8U765</accession>
<comment type="similarity">
    <text evidence="3">Belongs to the peptidase T1B family.</text>
</comment>
<dbReference type="Proteomes" id="UP001141327">
    <property type="component" value="Unassembled WGS sequence"/>
</dbReference>
<dbReference type="PROSITE" id="PS51476">
    <property type="entry name" value="PROTEASOME_BETA_2"/>
    <property type="match status" value="1"/>
</dbReference>
<sequence length="234" mass="25615">MLTPAVAPIEAKKKEWSPYTDNGGTTLAIAGPDYAIVAADTRLSNGYSISCRDVTKLAQLTQHCVIGTAGMQADRAVFHKLLRTRVDYFKYKYGKTITPTALAQMIANILYGHRFFPYYCFNVVGGLDAQGHGVVFSYDAVGSYQALPYATTGSGAQLLEPLLDSHIAQRNRTQKNPPMSKDEAIAFVKNAMASVSERDIHTGDFLEIAVITREGTQIITREADGVERIKLGFD</sequence>